<evidence type="ECO:0000256" key="1">
    <source>
        <dbReference type="SAM" id="Phobius"/>
    </source>
</evidence>
<comment type="caution">
    <text evidence="4">The sequence shown here is derived from an EMBL/GenBank/DDBJ whole genome shotgun (WGS) entry which is preliminary data.</text>
</comment>
<dbReference type="EMBL" id="QRAO01000001">
    <property type="protein sequence ID" value="RDK89226.1"/>
    <property type="molecule type" value="Genomic_DNA"/>
</dbReference>
<dbReference type="Proteomes" id="UP000255317">
    <property type="component" value="Unassembled WGS sequence"/>
</dbReference>
<evidence type="ECO:0000256" key="2">
    <source>
        <dbReference type="SAM" id="SignalP"/>
    </source>
</evidence>
<feature type="domain" description="TPM" evidence="3">
    <location>
        <begin position="38"/>
        <end position="161"/>
    </location>
</feature>
<evidence type="ECO:0000259" key="3">
    <source>
        <dbReference type="Pfam" id="PF04536"/>
    </source>
</evidence>
<reference evidence="4 5" key="1">
    <citation type="submission" date="2018-07" db="EMBL/GenBank/DDBJ databases">
        <title>Genomic Encyclopedia of Type Strains, Phase IV (KMG-IV): sequencing the most valuable type-strain genomes for metagenomic binning, comparative biology and taxonomic classification.</title>
        <authorList>
            <person name="Goeker M."/>
        </authorList>
    </citation>
    <scope>NUCLEOTIDE SEQUENCE [LARGE SCALE GENOMIC DNA]</scope>
    <source>
        <strain evidence="4 5">DSM 101478</strain>
    </source>
</reference>
<dbReference type="RefSeq" id="WP_115122852.1">
    <property type="nucleotide sequence ID" value="NZ_QRAO01000001.1"/>
</dbReference>
<dbReference type="AlphaFoldDB" id="A0A370QLI2"/>
<evidence type="ECO:0000313" key="5">
    <source>
        <dbReference type="Proteomes" id="UP000255317"/>
    </source>
</evidence>
<organism evidence="4 5">
    <name type="scientific">Marinirhabdus gelatinilytica</name>
    <dbReference type="NCBI Taxonomy" id="1703343"/>
    <lineage>
        <taxon>Bacteria</taxon>
        <taxon>Pseudomonadati</taxon>
        <taxon>Bacteroidota</taxon>
        <taxon>Flavobacteriia</taxon>
        <taxon>Flavobacteriales</taxon>
        <taxon>Flavobacteriaceae</taxon>
    </lineage>
</organism>
<keyword evidence="2" id="KW-0732">Signal</keyword>
<dbReference type="Pfam" id="PF04536">
    <property type="entry name" value="TPM_phosphatase"/>
    <property type="match status" value="1"/>
</dbReference>
<dbReference type="InterPro" id="IPR007621">
    <property type="entry name" value="TPM_dom"/>
</dbReference>
<gene>
    <name evidence="4" type="ORF">C8D94_1011107</name>
</gene>
<keyword evidence="1" id="KW-0812">Transmembrane</keyword>
<dbReference type="PANTHER" id="PTHR30373">
    <property type="entry name" value="UPF0603 PROTEIN YGCG"/>
    <property type="match status" value="1"/>
</dbReference>
<dbReference type="Gene3D" id="3.10.310.50">
    <property type="match status" value="1"/>
</dbReference>
<dbReference type="OrthoDB" id="9810918at2"/>
<accession>A0A370QLI2</accession>
<proteinExistence type="predicted"/>
<feature type="chain" id="PRO_5016769432" description="TPM domain-containing protein" evidence="2">
    <location>
        <begin position="25"/>
        <end position="262"/>
    </location>
</feature>
<protein>
    <recommendedName>
        <fullName evidence="3">TPM domain-containing protein</fullName>
    </recommendedName>
</protein>
<name>A0A370QLI2_9FLAO</name>
<feature type="signal peptide" evidence="2">
    <location>
        <begin position="1"/>
        <end position="24"/>
    </location>
</feature>
<keyword evidence="1" id="KW-0472">Membrane</keyword>
<feature type="transmembrane region" description="Helical" evidence="1">
    <location>
        <begin position="179"/>
        <end position="196"/>
    </location>
</feature>
<keyword evidence="5" id="KW-1185">Reference proteome</keyword>
<dbReference type="PANTHER" id="PTHR30373:SF2">
    <property type="entry name" value="UPF0603 PROTEIN YGCG"/>
    <property type="match status" value="1"/>
</dbReference>
<evidence type="ECO:0000313" key="4">
    <source>
        <dbReference type="EMBL" id="RDK89226.1"/>
    </source>
</evidence>
<keyword evidence="1" id="KW-1133">Transmembrane helix</keyword>
<sequence>MEFLKNRTFIYTLILLVCTTPVFAQFTIPEKPRIETSVYDQANLLTTTQKGALEQKLINYADTTSTQIVVAIINTLNGDDISMVGAKWGQAWGVGQANKDNGIFILLSKEDRQIDINTGYGIEYRMTDRMAERIINRVMIPQFKNNNYYAGLDLGTDAIFQALNGEFVETRDLEKNYDWIQFVIVVAIFIIFMVILRRRDKGGGKHNGGSGRGSSLLDVIILSNMGRTGGFGGGGSFGGGGGGFGGGFGGGGFGGGGASGSW</sequence>